<sequence>MAIDLSKAWMLTTLKILDDVDEKQKESTWSVVLQENNCFRHRHKRHEPVVAPKPGQKKSLPRLSLINTSDPNAVSRQLECGLHPKSIPNLIGSLPRLLTIPNPSNPHPANNQPNL</sequence>
<evidence type="ECO:0000313" key="3">
    <source>
        <dbReference type="Proteomes" id="UP000001514"/>
    </source>
</evidence>
<protein>
    <submittedName>
        <fullName evidence="2">Uncharacterized protein</fullName>
    </submittedName>
</protein>
<evidence type="ECO:0000256" key="1">
    <source>
        <dbReference type="SAM" id="MobiDB-lite"/>
    </source>
</evidence>
<proteinExistence type="predicted"/>
<feature type="region of interest" description="Disordered" evidence="1">
    <location>
        <begin position="44"/>
        <end position="63"/>
    </location>
</feature>
<evidence type="ECO:0000313" key="2">
    <source>
        <dbReference type="EMBL" id="EFJ36299.1"/>
    </source>
</evidence>
<dbReference type="KEGG" id="smo:SELMODRAFT_404181"/>
<dbReference type="AlphaFoldDB" id="D8QUI4"/>
<dbReference type="HOGENOM" id="CLU_2113131_0_0_1"/>
<reference evidence="2 3" key="1">
    <citation type="journal article" date="2011" name="Science">
        <title>The Selaginella genome identifies genetic changes associated with the evolution of vascular plants.</title>
        <authorList>
            <person name="Banks J.A."/>
            <person name="Nishiyama T."/>
            <person name="Hasebe M."/>
            <person name="Bowman J.L."/>
            <person name="Gribskov M."/>
            <person name="dePamphilis C."/>
            <person name="Albert V.A."/>
            <person name="Aono N."/>
            <person name="Aoyama T."/>
            <person name="Ambrose B.A."/>
            <person name="Ashton N.W."/>
            <person name="Axtell M.J."/>
            <person name="Barker E."/>
            <person name="Barker M.S."/>
            <person name="Bennetzen J.L."/>
            <person name="Bonawitz N.D."/>
            <person name="Chapple C."/>
            <person name="Cheng C."/>
            <person name="Correa L.G."/>
            <person name="Dacre M."/>
            <person name="DeBarry J."/>
            <person name="Dreyer I."/>
            <person name="Elias M."/>
            <person name="Engstrom E.M."/>
            <person name="Estelle M."/>
            <person name="Feng L."/>
            <person name="Finet C."/>
            <person name="Floyd S.K."/>
            <person name="Frommer W.B."/>
            <person name="Fujita T."/>
            <person name="Gramzow L."/>
            <person name="Gutensohn M."/>
            <person name="Harholt J."/>
            <person name="Hattori M."/>
            <person name="Heyl A."/>
            <person name="Hirai T."/>
            <person name="Hiwatashi Y."/>
            <person name="Ishikawa M."/>
            <person name="Iwata M."/>
            <person name="Karol K.G."/>
            <person name="Koehler B."/>
            <person name="Kolukisaoglu U."/>
            <person name="Kubo M."/>
            <person name="Kurata T."/>
            <person name="Lalonde S."/>
            <person name="Li K."/>
            <person name="Li Y."/>
            <person name="Litt A."/>
            <person name="Lyons E."/>
            <person name="Manning G."/>
            <person name="Maruyama T."/>
            <person name="Michael T.P."/>
            <person name="Mikami K."/>
            <person name="Miyazaki S."/>
            <person name="Morinaga S."/>
            <person name="Murata T."/>
            <person name="Mueller-Roeber B."/>
            <person name="Nelson D.R."/>
            <person name="Obara M."/>
            <person name="Oguri Y."/>
            <person name="Olmstead R.G."/>
            <person name="Onodera N."/>
            <person name="Petersen B.L."/>
            <person name="Pils B."/>
            <person name="Prigge M."/>
            <person name="Rensing S.A."/>
            <person name="Riano-Pachon D.M."/>
            <person name="Roberts A.W."/>
            <person name="Sato Y."/>
            <person name="Scheller H.V."/>
            <person name="Schulz B."/>
            <person name="Schulz C."/>
            <person name="Shakirov E.V."/>
            <person name="Shibagaki N."/>
            <person name="Shinohara N."/>
            <person name="Shippen D.E."/>
            <person name="Soerensen I."/>
            <person name="Sotooka R."/>
            <person name="Sugimoto N."/>
            <person name="Sugita M."/>
            <person name="Sumikawa N."/>
            <person name="Tanurdzic M."/>
            <person name="Theissen G."/>
            <person name="Ulvskov P."/>
            <person name="Wakazuki S."/>
            <person name="Weng J.K."/>
            <person name="Willats W.W."/>
            <person name="Wipf D."/>
            <person name="Wolf P.G."/>
            <person name="Yang L."/>
            <person name="Zimmer A.D."/>
            <person name="Zhu Q."/>
            <person name="Mitros T."/>
            <person name="Hellsten U."/>
            <person name="Loque D."/>
            <person name="Otillar R."/>
            <person name="Salamov A."/>
            <person name="Schmutz J."/>
            <person name="Shapiro H."/>
            <person name="Lindquist E."/>
            <person name="Lucas S."/>
            <person name="Rokhsar D."/>
            <person name="Grigoriev I.V."/>
        </authorList>
    </citation>
    <scope>NUCLEOTIDE SEQUENCE [LARGE SCALE GENOMIC DNA]</scope>
</reference>
<accession>D8QUI4</accession>
<gene>
    <name evidence="2" type="ORF">SELMODRAFT_404181</name>
</gene>
<dbReference type="EMBL" id="GL377567">
    <property type="protein sequence ID" value="EFJ36299.1"/>
    <property type="molecule type" value="Genomic_DNA"/>
</dbReference>
<dbReference type="InParanoid" id="D8QUI4"/>
<dbReference type="Gramene" id="EFJ36299">
    <property type="protein sequence ID" value="EFJ36299"/>
    <property type="gene ID" value="SELMODRAFT_404181"/>
</dbReference>
<name>D8QUI4_SELML</name>
<organism evidence="3">
    <name type="scientific">Selaginella moellendorffii</name>
    <name type="common">Spikemoss</name>
    <dbReference type="NCBI Taxonomy" id="88036"/>
    <lineage>
        <taxon>Eukaryota</taxon>
        <taxon>Viridiplantae</taxon>
        <taxon>Streptophyta</taxon>
        <taxon>Embryophyta</taxon>
        <taxon>Tracheophyta</taxon>
        <taxon>Lycopodiopsida</taxon>
        <taxon>Selaginellales</taxon>
        <taxon>Selaginellaceae</taxon>
        <taxon>Selaginella</taxon>
    </lineage>
</organism>
<keyword evidence="3" id="KW-1185">Reference proteome</keyword>
<dbReference type="Proteomes" id="UP000001514">
    <property type="component" value="Unassembled WGS sequence"/>
</dbReference>